<dbReference type="SUPFAM" id="SSF48726">
    <property type="entry name" value="Immunoglobulin"/>
    <property type="match status" value="1"/>
</dbReference>
<evidence type="ECO:0000256" key="1">
    <source>
        <dbReference type="SAM" id="SignalP"/>
    </source>
</evidence>
<protein>
    <recommendedName>
        <fullName evidence="2">Ig-like domain-containing protein</fullName>
    </recommendedName>
</protein>
<evidence type="ECO:0000313" key="3">
    <source>
        <dbReference type="EMBL" id="KAG9511306.1"/>
    </source>
</evidence>
<dbReference type="Gene3D" id="2.60.40.10">
    <property type="entry name" value="Immunoglobulins"/>
    <property type="match status" value="1"/>
</dbReference>
<feature type="chain" id="PRO_5045513449" description="Ig-like domain-containing protein" evidence="1">
    <location>
        <begin position="42"/>
        <end position="398"/>
    </location>
</feature>
<dbReference type="EMBL" id="JAIFTH010000011">
    <property type="protein sequence ID" value="KAG9511306.1"/>
    <property type="molecule type" value="Genomic_DNA"/>
</dbReference>
<proteinExistence type="predicted"/>
<dbReference type="InterPro" id="IPR007110">
    <property type="entry name" value="Ig-like_dom"/>
</dbReference>
<evidence type="ECO:0000259" key="2">
    <source>
        <dbReference type="PROSITE" id="PS50835"/>
    </source>
</evidence>
<feature type="signal peptide" evidence="1">
    <location>
        <begin position="1"/>
        <end position="41"/>
    </location>
</feature>
<gene>
    <name evidence="3" type="ORF">GZH46_00112</name>
</gene>
<name>A0ABQ7SD28_9ACAR</name>
<feature type="domain" description="Ig-like" evidence="2">
    <location>
        <begin position="273"/>
        <end position="376"/>
    </location>
</feature>
<organism evidence="3 4">
    <name type="scientific">Fragariocoptes setiger</name>
    <dbReference type="NCBI Taxonomy" id="1670756"/>
    <lineage>
        <taxon>Eukaryota</taxon>
        <taxon>Metazoa</taxon>
        <taxon>Ecdysozoa</taxon>
        <taxon>Arthropoda</taxon>
        <taxon>Chelicerata</taxon>
        <taxon>Arachnida</taxon>
        <taxon>Acari</taxon>
        <taxon>Acariformes</taxon>
        <taxon>Trombidiformes</taxon>
        <taxon>Prostigmata</taxon>
        <taxon>Eupodina</taxon>
        <taxon>Eriophyoidea</taxon>
        <taxon>Phytoptidae</taxon>
        <taxon>Fragariocoptes</taxon>
    </lineage>
</organism>
<keyword evidence="4" id="KW-1185">Reference proteome</keyword>
<dbReference type="PROSITE" id="PS50835">
    <property type="entry name" value="IG_LIKE"/>
    <property type="match status" value="1"/>
</dbReference>
<keyword evidence="1" id="KW-0732">Signal</keyword>
<dbReference type="InterPro" id="IPR013783">
    <property type="entry name" value="Ig-like_fold"/>
</dbReference>
<dbReference type="InterPro" id="IPR036179">
    <property type="entry name" value="Ig-like_dom_sf"/>
</dbReference>
<reference evidence="3 4" key="1">
    <citation type="submission" date="2020-10" db="EMBL/GenBank/DDBJ databases">
        <authorList>
            <person name="Klimov P.B."/>
            <person name="Dyachkov S.M."/>
            <person name="Chetverikov P.E."/>
        </authorList>
    </citation>
    <scope>NUCLEOTIDE SEQUENCE [LARGE SCALE GENOMIC DNA]</scope>
    <source>
        <strain evidence="3">BMOC 18-1129-001#AD2665</strain>
        <tissue evidence="3">Entire mites</tissue>
    </source>
</reference>
<evidence type="ECO:0000313" key="4">
    <source>
        <dbReference type="Proteomes" id="UP000825002"/>
    </source>
</evidence>
<comment type="caution">
    <text evidence="3">The sequence shown here is derived from an EMBL/GenBank/DDBJ whole genome shotgun (WGS) entry which is preliminary data.</text>
</comment>
<sequence length="398" mass="43261">MNQMRGINISSKRRRTSLIMRRLLIIATLCVPSMLVRDSQALFNCFSMGSKKLPQISYGTAQTQQYATSGYGMVPASNNWSPYATGYSSSGSMGLFGHKWMSGLGGNKPAFPMAKSWNNWKLGSSGGFYRPGIGYNYGGASNYLPPTAPTYAPLGGWSVPLNVPTNTLAYDHGTSSFGSPTPSVIQATGDPYKPMLSSKWPQDNNYGPTVSPNSGAKGSYGFSYPGWYTGSAESPARIAQRLVKSGIKGSRKGDLTSARLRTQSSDLVLQAEPRFRGFGSAQTVSNREVRLNCAFGESIDPNNKPLWVKFVGEYNATQVVDGKVRPSFNCQTSECRTIDINTSRSHRYSVDDGPSTSTLIIYDPRTTDYGAYRCSALSRPTAPQIPIETLYQVVLFSG</sequence>
<dbReference type="Proteomes" id="UP000825002">
    <property type="component" value="Unassembled WGS sequence"/>
</dbReference>
<accession>A0ABQ7SD28</accession>